<evidence type="ECO:0000313" key="4">
    <source>
        <dbReference type="Proteomes" id="UP000053660"/>
    </source>
</evidence>
<keyword evidence="4" id="KW-1185">Reference proteome</keyword>
<dbReference type="SMART" id="SM00327">
    <property type="entry name" value="VWA"/>
    <property type="match status" value="1"/>
</dbReference>
<evidence type="ECO:0000313" key="3">
    <source>
        <dbReference type="EMBL" id="KHJ89185.1"/>
    </source>
</evidence>
<dbReference type="CDD" id="cd01450">
    <property type="entry name" value="vWFA_subfamily_ECM"/>
    <property type="match status" value="1"/>
</dbReference>
<feature type="domain" description="VWFA" evidence="2">
    <location>
        <begin position="80"/>
        <end position="279"/>
    </location>
</feature>
<dbReference type="OrthoDB" id="5787264at2759"/>
<organism evidence="3 4">
    <name type="scientific">Oesophagostomum dentatum</name>
    <name type="common">Nodular worm</name>
    <dbReference type="NCBI Taxonomy" id="61180"/>
    <lineage>
        <taxon>Eukaryota</taxon>
        <taxon>Metazoa</taxon>
        <taxon>Ecdysozoa</taxon>
        <taxon>Nematoda</taxon>
        <taxon>Chromadorea</taxon>
        <taxon>Rhabditida</taxon>
        <taxon>Rhabditina</taxon>
        <taxon>Rhabditomorpha</taxon>
        <taxon>Strongyloidea</taxon>
        <taxon>Strongylidae</taxon>
        <taxon>Oesophagostomum</taxon>
    </lineage>
</organism>
<dbReference type="Gene3D" id="3.40.50.410">
    <property type="entry name" value="von Willebrand factor, type A domain"/>
    <property type="match status" value="1"/>
</dbReference>
<dbReference type="SMART" id="SM00034">
    <property type="entry name" value="CLECT"/>
    <property type="match status" value="1"/>
</dbReference>
<dbReference type="InterPro" id="IPR002035">
    <property type="entry name" value="VWF_A"/>
</dbReference>
<dbReference type="SUPFAM" id="SSF56436">
    <property type="entry name" value="C-type lectin-like"/>
    <property type="match status" value="1"/>
</dbReference>
<dbReference type="SUPFAM" id="SSF53300">
    <property type="entry name" value="vWA-like"/>
    <property type="match status" value="1"/>
</dbReference>
<evidence type="ECO:0000259" key="1">
    <source>
        <dbReference type="PROSITE" id="PS50041"/>
    </source>
</evidence>
<dbReference type="Pfam" id="PF00059">
    <property type="entry name" value="Lectin_C"/>
    <property type="match status" value="1"/>
</dbReference>
<feature type="domain" description="C-type lectin" evidence="1">
    <location>
        <begin position="235"/>
        <end position="325"/>
    </location>
</feature>
<dbReference type="AlphaFoldDB" id="A0A0B1T1C1"/>
<dbReference type="InterPro" id="IPR001304">
    <property type="entry name" value="C-type_lectin-like"/>
</dbReference>
<sequence>MTRLIQVGSSLDFSIFSLSRLLGVATGGGLPYLEYGRSWWERALKLSTIEVNANPAARPVSIVRQAPEQDRCTTEKIWLDIFFLIDASSAMRFHRMDNAVAYILSILYKMTIGRDTAKMLKTRVGFVRFASQPQLLYNLTHFESTDDVIYGAEVYYDGSEGANVKAAIRLAAANFRTVEHRPDVQKLIVILASAENDPFFTEAEREATKFKENGGKIITIVNRFCPRFTRAFENAANGCYRAVTMPAIQSIALRNCEQHDSTLPKIDSLSRAKFLFQLMPWRTSFWIGLQREDGVFKWRDRTELNQRDYQMWAAGYPKRSEGDCVFQEQSSSAK</sequence>
<proteinExistence type="predicted"/>
<dbReference type="PANTHER" id="PTHR31024:SF3">
    <property type="entry name" value="C-TYPE LECTIN-RELATED"/>
    <property type="match status" value="1"/>
</dbReference>
<evidence type="ECO:0000259" key="2">
    <source>
        <dbReference type="PROSITE" id="PS50234"/>
    </source>
</evidence>
<dbReference type="PROSITE" id="PS50041">
    <property type="entry name" value="C_TYPE_LECTIN_2"/>
    <property type="match status" value="1"/>
</dbReference>
<dbReference type="PROSITE" id="PS50234">
    <property type="entry name" value="VWFA"/>
    <property type="match status" value="1"/>
</dbReference>
<gene>
    <name evidence="3" type="ORF">OESDEN_10998</name>
</gene>
<dbReference type="Gene3D" id="3.10.100.10">
    <property type="entry name" value="Mannose-Binding Protein A, subunit A"/>
    <property type="match status" value="1"/>
</dbReference>
<dbReference type="EMBL" id="KN554583">
    <property type="protein sequence ID" value="KHJ89185.1"/>
    <property type="molecule type" value="Genomic_DNA"/>
</dbReference>
<dbReference type="Proteomes" id="UP000053660">
    <property type="component" value="Unassembled WGS sequence"/>
</dbReference>
<dbReference type="InterPro" id="IPR016187">
    <property type="entry name" value="CTDL_fold"/>
</dbReference>
<dbReference type="CDD" id="cd00037">
    <property type="entry name" value="CLECT"/>
    <property type="match status" value="1"/>
</dbReference>
<dbReference type="InterPro" id="IPR016186">
    <property type="entry name" value="C-type_lectin-like/link_sf"/>
</dbReference>
<accession>A0A0B1T1C1</accession>
<dbReference type="Pfam" id="PF00092">
    <property type="entry name" value="VWA"/>
    <property type="match status" value="1"/>
</dbReference>
<dbReference type="PANTHER" id="PTHR31024">
    <property type="entry name" value="C-TYPE LECTIN"/>
    <property type="match status" value="1"/>
</dbReference>
<name>A0A0B1T1C1_OESDE</name>
<protein>
    <submittedName>
        <fullName evidence="3">von Willebrand factor type A domain protein</fullName>
    </submittedName>
</protein>
<dbReference type="InterPro" id="IPR036465">
    <property type="entry name" value="vWFA_dom_sf"/>
</dbReference>
<reference evidence="3 4" key="1">
    <citation type="submission" date="2014-03" db="EMBL/GenBank/DDBJ databases">
        <title>Draft genome of the hookworm Oesophagostomum dentatum.</title>
        <authorList>
            <person name="Mitreva M."/>
        </authorList>
    </citation>
    <scope>NUCLEOTIDE SEQUENCE [LARGE SCALE GENOMIC DNA]</scope>
    <source>
        <strain evidence="3 4">OD-Hann</strain>
    </source>
</reference>